<dbReference type="InterPro" id="IPR006501">
    <property type="entry name" value="Pectinesterase_inhib_dom"/>
</dbReference>
<accession>A0A444YIV4</accession>
<dbReference type="GO" id="GO:0004857">
    <property type="term" value="F:enzyme inhibitor activity"/>
    <property type="evidence" value="ECO:0007669"/>
    <property type="project" value="InterPro"/>
</dbReference>
<organism evidence="6 7">
    <name type="scientific">Arachis hypogaea</name>
    <name type="common">Peanut</name>
    <dbReference type="NCBI Taxonomy" id="3818"/>
    <lineage>
        <taxon>Eukaryota</taxon>
        <taxon>Viridiplantae</taxon>
        <taxon>Streptophyta</taxon>
        <taxon>Embryophyta</taxon>
        <taxon>Tracheophyta</taxon>
        <taxon>Spermatophyta</taxon>
        <taxon>Magnoliopsida</taxon>
        <taxon>eudicotyledons</taxon>
        <taxon>Gunneridae</taxon>
        <taxon>Pentapetalae</taxon>
        <taxon>rosids</taxon>
        <taxon>fabids</taxon>
        <taxon>Fabales</taxon>
        <taxon>Fabaceae</taxon>
        <taxon>Papilionoideae</taxon>
        <taxon>50 kb inversion clade</taxon>
        <taxon>dalbergioids sensu lato</taxon>
        <taxon>Dalbergieae</taxon>
        <taxon>Pterocarpus clade</taxon>
        <taxon>Arachis</taxon>
    </lineage>
</organism>
<keyword evidence="7" id="KW-1185">Reference proteome</keyword>
<evidence type="ECO:0000256" key="1">
    <source>
        <dbReference type="ARBA" id="ARBA00022729"/>
    </source>
</evidence>
<keyword evidence="2" id="KW-1015">Disulfide bond</keyword>
<dbReference type="SMART" id="SM00856">
    <property type="entry name" value="PMEI"/>
    <property type="match status" value="1"/>
</dbReference>
<dbReference type="AlphaFoldDB" id="A0A444YIV4"/>
<dbReference type="Proteomes" id="UP000289738">
    <property type="component" value="Chromosome B06"/>
</dbReference>
<dbReference type="EMBL" id="SDMP01000016">
    <property type="protein sequence ID" value="RYR01824.1"/>
    <property type="molecule type" value="Genomic_DNA"/>
</dbReference>
<comment type="similarity">
    <text evidence="3">Belongs to the PMEI family.</text>
</comment>
<dbReference type="Pfam" id="PF04043">
    <property type="entry name" value="PMEI"/>
    <property type="match status" value="1"/>
</dbReference>
<dbReference type="SMR" id="A0A444YIV4"/>
<reference evidence="6 7" key="1">
    <citation type="submission" date="2019-01" db="EMBL/GenBank/DDBJ databases">
        <title>Sequencing of cultivated peanut Arachis hypogaea provides insights into genome evolution and oil improvement.</title>
        <authorList>
            <person name="Chen X."/>
        </authorList>
    </citation>
    <scope>NUCLEOTIDE SEQUENCE [LARGE SCALE GENOMIC DNA]</scope>
    <source>
        <strain evidence="7">cv. Fuhuasheng</strain>
        <tissue evidence="6">Leaves</tissue>
    </source>
</reference>
<feature type="chain" id="PRO_5019494441" description="Pectinesterase inhibitor domain-containing protein" evidence="4">
    <location>
        <begin position="23"/>
        <end position="236"/>
    </location>
</feature>
<evidence type="ECO:0000313" key="7">
    <source>
        <dbReference type="Proteomes" id="UP000289738"/>
    </source>
</evidence>
<proteinExistence type="inferred from homology"/>
<feature type="signal peptide" evidence="4">
    <location>
        <begin position="1"/>
        <end position="22"/>
    </location>
</feature>
<sequence>MAYNNSLLLIVTLSSLLLSGHAYRYTGMSIWFTNPAPAPAPGPVTAEPTNPVNDFFSGLNDNLNLDLGLNLEGDAKSKAQQIADFCTGIQNPDFCAETIAPFVKGKFDPIKALETQMNAALNHSLEVVADIAKSLKDHTTPKKAMAALSICKECYDNAVDAINESLELVNQDNVIDAYYRFSSAASYRGTCDDAFVESPGAINPICKEALNAASQFISKSLVIFDASINNQNNFLF</sequence>
<dbReference type="SUPFAM" id="SSF101148">
    <property type="entry name" value="Plant invertase/pectin methylesterase inhibitor"/>
    <property type="match status" value="1"/>
</dbReference>
<evidence type="ECO:0000256" key="3">
    <source>
        <dbReference type="ARBA" id="ARBA00038471"/>
    </source>
</evidence>
<dbReference type="PANTHER" id="PTHR36710:SF18">
    <property type="entry name" value="PECTINESTERASE INHIBITOR 5-RELATED"/>
    <property type="match status" value="1"/>
</dbReference>
<protein>
    <recommendedName>
        <fullName evidence="5">Pectinesterase inhibitor domain-containing protein</fullName>
    </recommendedName>
</protein>
<dbReference type="PANTHER" id="PTHR36710">
    <property type="entry name" value="PECTINESTERASE INHIBITOR-LIKE"/>
    <property type="match status" value="1"/>
</dbReference>
<feature type="domain" description="Pectinesterase inhibitor" evidence="5">
    <location>
        <begin position="77"/>
        <end position="223"/>
    </location>
</feature>
<keyword evidence="1 4" id="KW-0732">Signal</keyword>
<dbReference type="Gene3D" id="1.20.140.40">
    <property type="entry name" value="Invertase/pectin methylesterase inhibitor family protein"/>
    <property type="match status" value="1"/>
</dbReference>
<dbReference type="OrthoDB" id="770764at2759"/>
<evidence type="ECO:0000259" key="5">
    <source>
        <dbReference type="SMART" id="SM00856"/>
    </source>
</evidence>
<evidence type="ECO:0000256" key="4">
    <source>
        <dbReference type="SAM" id="SignalP"/>
    </source>
</evidence>
<dbReference type="CDD" id="cd15800">
    <property type="entry name" value="PMEI-like_2"/>
    <property type="match status" value="1"/>
</dbReference>
<comment type="caution">
    <text evidence="6">The sequence shown here is derived from an EMBL/GenBank/DDBJ whole genome shotgun (WGS) entry which is preliminary data.</text>
</comment>
<dbReference type="InterPro" id="IPR052421">
    <property type="entry name" value="PCW_Enzyme_Inhibitor"/>
</dbReference>
<gene>
    <name evidence="6" type="ORF">Ahy_B06g080689</name>
</gene>
<name>A0A444YIV4_ARAHY</name>
<evidence type="ECO:0000313" key="6">
    <source>
        <dbReference type="EMBL" id="RYR01824.1"/>
    </source>
</evidence>
<evidence type="ECO:0000256" key="2">
    <source>
        <dbReference type="ARBA" id="ARBA00023157"/>
    </source>
</evidence>
<dbReference type="InterPro" id="IPR035513">
    <property type="entry name" value="Invertase/methylesterase_inhib"/>
</dbReference>
<dbReference type="NCBIfam" id="TIGR01614">
    <property type="entry name" value="PME_inhib"/>
    <property type="match status" value="1"/>
</dbReference>
<dbReference type="Gramene" id="arahy.Tifrunner.gnm2.ann2.Ah16g095900.1">
    <property type="protein sequence ID" value="arahy.Tifrunner.gnm2.ann2.Ah16g095900.1-CDS-1"/>
    <property type="gene ID" value="arahy.Tifrunner.gnm2.ann2.Ah16g095900"/>
</dbReference>